<sequence length="345" mass="37383">MALIQTVLTVIVVLIVLYFVINWLFGGSSQLTRMANGNEKQTILASTLKNNNNSSNYTYSTWFYVNDWNYRFGEPKVLLGRLDNDKNPSPSIVLDAMENNITISVSCYQHSGNTEGFDTLGGSASSLCGNDDSILASKASIGCINSIWQQNGCTPNLVTTADPTILMDSKTKRQLPLYTSTLAAFKAVMPQVAQNKQVCYPPASGSALGGSAVGGSAVGGSASAGNSVTHQCNVKNFPLQKWVNLIISAYGRTLDVYIDGKLVRTCILPGVAKVDAKSNITITPNGGFNGWTSNFMYWDKSTNPQEAYNIYKNGFGGSLLGNLFNKYRIKFAFMTDNKEVSSIEI</sequence>
<protein>
    <submittedName>
        <fullName evidence="2">Uncharacterized protein</fullName>
    </submittedName>
</protein>
<evidence type="ECO:0000256" key="1">
    <source>
        <dbReference type="SAM" id="Phobius"/>
    </source>
</evidence>
<reference evidence="2" key="1">
    <citation type="journal article" date="2020" name="Nature">
        <title>Giant virus diversity and host interactions through global metagenomics.</title>
        <authorList>
            <person name="Schulz F."/>
            <person name="Roux S."/>
            <person name="Paez-Espino D."/>
            <person name="Jungbluth S."/>
            <person name="Walsh D.A."/>
            <person name="Denef V.J."/>
            <person name="McMahon K.D."/>
            <person name="Konstantinidis K.T."/>
            <person name="Eloe-Fadrosh E.A."/>
            <person name="Kyrpides N.C."/>
            <person name="Woyke T."/>
        </authorList>
    </citation>
    <scope>NUCLEOTIDE SEQUENCE</scope>
    <source>
        <strain evidence="2">GVMAG-M-3300023184-101</strain>
    </source>
</reference>
<dbReference type="SUPFAM" id="SSF49899">
    <property type="entry name" value="Concanavalin A-like lectins/glucanases"/>
    <property type="match status" value="1"/>
</dbReference>
<keyword evidence="1" id="KW-0812">Transmembrane</keyword>
<dbReference type="AlphaFoldDB" id="A0A6C0HFL2"/>
<name>A0A6C0HFL2_9ZZZZ</name>
<proteinExistence type="predicted"/>
<keyword evidence="1" id="KW-0472">Membrane</keyword>
<evidence type="ECO:0000313" key="2">
    <source>
        <dbReference type="EMBL" id="QHT79382.1"/>
    </source>
</evidence>
<dbReference type="EMBL" id="MN739949">
    <property type="protein sequence ID" value="QHT79382.1"/>
    <property type="molecule type" value="Genomic_DNA"/>
</dbReference>
<dbReference type="InterPro" id="IPR013320">
    <property type="entry name" value="ConA-like_dom_sf"/>
</dbReference>
<feature type="transmembrane region" description="Helical" evidence="1">
    <location>
        <begin position="6"/>
        <end position="25"/>
    </location>
</feature>
<organism evidence="2">
    <name type="scientific">viral metagenome</name>
    <dbReference type="NCBI Taxonomy" id="1070528"/>
    <lineage>
        <taxon>unclassified sequences</taxon>
        <taxon>metagenomes</taxon>
        <taxon>organismal metagenomes</taxon>
    </lineage>
</organism>
<keyword evidence="1" id="KW-1133">Transmembrane helix</keyword>
<dbReference type="Gene3D" id="2.60.120.200">
    <property type="match status" value="1"/>
</dbReference>
<accession>A0A6C0HFL2</accession>